<dbReference type="InterPro" id="IPR011059">
    <property type="entry name" value="Metal-dep_hydrolase_composite"/>
</dbReference>
<proteinExistence type="inferred from homology"/>
<dbReference type="InterPro" id="IPR050287">
    <property type="entry name" value="MTA/SAH_deaminase"/>
</dbReference>
<dbReference type="RefSeq" id="WP_014260710.1">
    <property type="nucleotide sequence ID" value="NC_016629.1"/>
</dbReference>
<dbReference type="PANTHER" id="PTHR43794">
    <property type="entry name" value="AMINOHYDROLASE SSNA-RELATED"/>
    <property type="match status" value="1"/>
</dbReference>
<feature type="binding site" evidence="4">
    <location>
        <position position="100"/>
    </location>
    <ligand>
        <name>substrate</name>
    </ligand>
</feature>
<feature type="binding site" evidence="4">
    <location>
        <position position="307"/>
    </location>
    <ligand>
        <name>substrate</name>
    </ligand>
</feature>
<comment type="catalytic activity">
    <reaction evidence="4">
        <text>S-methyl-5'-thioadenosine + H2O + H(+) = S-methyl-5'-thioinosine + NH4(+)</text>
        <dbReference type="Rhea" id="RHEA:25025"/>
        <dbReference type="ChEBI" id="CHEBI:15377"/>
        <dbReference type="ChEBI" id="CHEBI:15378"/>
        <dbReference type="ChEBI" id="CHEBI:17509"/>
        <dbReference type="ChEBI" id="CHEBI:28938"/>
        <dbReference type="ChEBI" id="CHEBI:48595"/>
        <dbReference type="EC" id="3.5.4.31"/>
    </reaction>
</comment>
<dbReference type="GO" id="GO:0090614">
    <property type="term" value="F:5'-methylthioadenosine deaminase activity"/>
    <property type="evidence" value="ECO:0007669"/>
    <property type="project" value="UniProtKB-UniRule"/>
</dbReference>
<evidence type="ECO:0000313" key="7">
    <source>
        <dbReference type="EMBL" id="EGJ51028.1"/>
    </source>
</evidence>
<feature type="binding site" evidence="4">
    <location>
        <position position="219"/>
    </location>
    <ligand>
        <name>Zn(2+)</name>
        <dbReference type="ChEBI" id="CHEBI:29105"/>
    </ligand>
</feature>
<dbReference type="InterPro" id="IPR054418">
    <property type="entry name" value="MQNX/HUTI_composite_N"/>
</dbReference>
<evidence type="ECO:0000256" key="2">
    <source>
        <dbReference type="ARBA" id="ARBA00022801"/>
    </source>
</evidence>
<dbReference type="SUPFAM" id="SSF51338">
    <property type="entry name" value="Composite domain of metallo-dependent hydrolases"/>
    <property type="match status" value="1"/>
</dbReference>
<keyword evidence="2 4" id="KW-0378">Hydrolase</keyword>
<feature type="binding site" evidence="4">
    <location>
        <position position="307"/>
    </location>
    <ligand>
        <name>Zn(2+)</name>
        <dbReference type="ChEBI" id="CHEBI:29105"/>
    </ligand>
</feature>
<dbReference type="HOGENOM" id="CLU_012358_2_1_7"/>
<dbReference type="CDD" id="cd01298">
    <property type="entry name" value="ATZ_TRZ_like"/>
    <property type="match status" value="1"/>
</dbReference>
<dbReference type="STRING" id="690850.Desaf_2713"/>
<dbReference type="Pfam" id="PF22039">
    <property type="entry name" value="HUTI_composite_bact"/>
    <property type="match status" value="1"/>
</dbReference>
<name>F3Z0V0_DESAF</name>
<feature type="binding site" evidence="4">
    <location>
        <position position="73"/>
    </location>
    <ligand>
        <name>Zn(2+)</name>
        <dbReference type="ChEBI" id="CHEBI:29105"/>
    </ligand>
</feature>
<evidence type="ECO:0000259" key="5">
    <source>
        <dbReference type="Pfam" id="PF01979"/>
    </source>
</evidence>
<evidence type="ECO:0000256" key="3">
    <source>
        <dbReference type="ARBA" id="ARBA00022833"/>
    </source>
</evidence>
<dbReference type="KEGG" id="daf:Desaf_2713"/>
<dbReference type="InterPro" id="IPR023512">
    <property type="entry name" value="Deaminase_MtaD/DadD"/>
</dbReference>
<feature type="binding site" evidence="4">
    <location>
        <position position="222"/>
    </location>
    <ligand>
        <name>substrate</name>
    </ligand>
</feature>
<keyword evidence="8" id="KW-1185">Reference proteome</keyword>
<dbReference type="EMBL" id="CP003221">
    <property type="protein sequence ID" value="EGJ51028.1"/>
    <property type="molecule type" value="Genomic_DNA"/>
</dbReference>
<comment type="similarity">
    <text evidence="4">Belongs to the metallo-dependent hydrolases superfamily. MTA/SAH deaminase family.</text>
</comment>
<comment type="catalytic activity">
    <reaction evidence="4">
        <text>S-adenosyl-L-homocysteine + H2O + H(+) = S-inosyl-L-homocysteine + NH4(+)</text>
        <dbReference type="Rhea" id="RHEA:20716"/>
        <dbReference type="ChEBI" id="CHEBI:15377"/>
        <dbReference type="ChEBI" id="CHEBI:15378"/>
        <dbReference type="ChEBI" id="CHEBI:28938"/>
        <dbReference type="ChEBI" id="CHEBI:57856"/>
        <dbReference type="ChEBI" id="CHEBI:57985"/>
        <dbReference type="EC" id="3.5.4.28"/>
    </reaction>
</comment>
<comment type="caution">
    <text evidence="4">Lacks conserved residue(s) required for the propagation of feature annotation.</text>
</comment>
<accession>F3Z0V0</accession>
<dbReference type="FunFam" id="3.20.20.140:FF:000014">
    <property type="entry name" value="5-methylthioadenosine/S-adenosylhomocysteine deaminase"/>
    <property type="match status" value="1"/>
</dbReference>
<feature type="binding site" evidence="4">
    <location>
        <position position="192"/>
    </location>
    <ligand>
        <name>substrate</name>
    </ligand>
</feature>
<reference evidence="7 8" key="1">
    <citation type="journal article" date="2011" name="J. Bacteriol.">
        <title>Genome sequence of the mercury-methylating and pleomorphic Desulfovibrio africanus Strain Walvis Bay.</title>
        <authorList>
            <person name="Brown S.D."/>
            <person name="Wall J.D."/>
            <person name="Kucken A.M."/>
            <person name="Gilmour C.C."/>
            <person name="Podar M."/>
            <person name="Brandt C.C."/>
            <person name="Teshima H."/>
            <person name="Detter J.C."/>
            <person name="Han C.S."/>
            <person name="Land M.L."/>
            <person name="Lucas S."/>
            <person name="Han J."/>
            <person name="Pennacchio L."/>
            <person name="Nolan M."/>
            <person name="Pitluck S."/>
            <person name="Woyke T."/>
            <person name="Goodwin L."/>
            <person name="Palumbo A.V."/>
            <person name="Elias D.A."/>
        </authorList>
    </citation>
    <scope>NUCLEOTIDE SEQUENCE [LARGE SCALE GENOMIC DNA]</scope>
    <source>
        <strain evidence="7 8">Walvis Bay</strain>
    </source>
</reference>
<evidence type="ECO:0000256" key="4">
    <source>
        <dbReference type="HAMAP-Rule" id="MF_01281"/>
    </source>
</evidence>
<dbReference type="HAMAP" id="MF_01281">
    <property type="entry name" value="MTA_SAH_deamin"/>
    <property type="match status" value="1"/>
</dbReference>
<feature type="binding site" evidence="4">
    <location>
        <position position="71"/>
    </location>
    <ligand>
        <name>Zn(2+)</name>
        <dbReference type="ChEBI" id="CHEBI:29105"/>
    </ligand>
</feature>
<dbReference type="PANTHER" id="PTHR43794:SF11">
    <property type="entry name" value="AMIDOHYDROLASE-RELATED DOMAIN-CONTAINING PROTEIN"/>
    <property type="match status" value="1"/>
</dbReference>
<comment type="cofactor">
    <cofactor evidence="4">
        <name>Zn(2+)</name>
        <dbReference type="ChEBI" id="CHEBI:29105"/>
    </cofactor>
    <text evidence="4">Binds 1 zinc ion per subunit.</text>
</comment>
<dbReference type="SUPFAM" id="SSF51556">
    <property type="entry name" value="Metallo-dependent hydrolases"/>
    <property type="match status" value="1"/>
</dbReference>
<organism evidence="7 8">
    <name type="scientific">Desulfocurvibacter africanus subsp. africanus str. Walvis Bay</name>
    <dbReference type="NCBI Taxonomy" id="690850"/>
    <lineage>
        <taxon>Bacteria</taxon>
        <taxon>Pseudomonadati</taxon>
        <taxon>Thermodesulfobacteriota</taxon>
        <taxon>Desulfovibrionia</taxon>
        <taxon>Desulfovibrionales</taxon>
        <taxon>Desulfovibrionaceae</taxon>
        <taxon>Desulfocurvibacter</taxon>
    </lineage>
</organism>
<keyword evidence="3 4" id="KW-0862">Zinc</keyword>
<dbReference type="Gene3D" id="2.30.40.10">
    <property type="entry name" value="Urease, subunit C, domain 1"/>
    <property type="match status" value="1"/>
</dbReference>
<protein>
    <recommendedName>
        <fullName evidence="4">5-methylthioadenosine/S-adenosylhomocysteine deaminase</fullName>
        <shortName evidence="4">MTA/SAH deaminase</shortName>
        <ecNumber evidence="4">3.5.4.28</ecNumber>
        <ecNumber evidence="4">3.5.4.31</ecNumber>
    </recommendedName>
</protein>
<dbReference type="InterPro" id="IPR006680">
    <property type="entry name" value="Amidohydro-rel"/>
</dbReference>
<comment type="function">
    <text evidence="4">Catalyzes the deamination of 5-methylthioadenosine and S-adenosyl-L-homocysteine into 5-methylthioinosine and S-inosyl-L-homocysteine, respectively. Is also able to deaminate adenosine.</text>
</comment>
<gene>
    <name evidence="4" type="primary">mtaD</name>
    <name evidence="7" type="ORF">Desaf_2713</name>
</gene>
<dbReference type="InterPro" id="IPR032466">
    <property type="entry name" value="Metal_Hydrolase"/>
</dbReference>
<dbReference type="Proteomes" id="UP000007844">
    <property type="component" value="Chromosome"/>
</dbReference>
<dbReference type="GO" id="GO:0050270">
    <property type="term" value="F:S-adenosylhomocysteine deaminase activity"/>
    <property type="evidence" value="ECO:0007669"/>
    <property type="project" value="UniProtKB-UniRule"/>
</dbReference>
<dbReference type="GO" id="GO:0046872">
    <property type="term" value="F:metal ion binding"/>
    <property type="evidence" value="ECO:0007669"/>
    <property type="project" value="UniProtKB-KW"/>
</dbReference>
<dbReference type="Pfam" id="PF01979">
    <property type="entry name" value="Amidohydro_1"/>
    <property type="match status" value="1"/>
</dbReference>
<feature type="domain" description="Amidohydrolase-related" evidence="5">
    <location>
        <begin position="62"/>
        <end position="410"/>
    </location>
</feature>
<dbReference type="EC" id="3.5.4.31" evidence="4"/>
<dbReference type="eggNOG" id="COG0402">
    <property type="taxonomic scope" value="Bacteria"/>
</dbReference>
<evidence type="ECO:0000259" key="6">
    <source>
        <dbReference type="Pfam" id="PF22039"/>
    </source>
</evidence>
<keyword evidence="1 4" id="KW-0479">Metal-binding</keyword>
<dbReference type="AlphaFoldDB" id="F3Z0V0"/>
<feature type="domain" description="Aminodeoxyfutalosine deaminase/Imidazolonepropionase-like composite" evidence="6">
    <location>
        <begin position="28"/>
        <end position="50"/>
    </location>
</feature>
<dbReference type="EC" id="3.5.4.28" evidence="4"/>
<sequence length="443" mass="48475">MSISRCDLLLRADIIVTQDAQRRIVEGGAVAIDGGTIIEVGPQAELDARWQAERSLDLGRKLVMPGLVNAHTHASMTVFRGVADDLPLMTWLTENIWPVEKALSKEIIHFGALLACAEMIRTGTTCFCDMYLMEAETARAVDEAGIRAVLGEGIFAFPSPAYAKTEDAWPIIEDLHARYKGHGRIRTAIMPHAVYTTTPEILKRSWELAQAHGCIWKTHLSESETETRTSLEQFGRRPLDYLESLGISGSKCVFAHCVDLTPEEMVRMAETGAHVVHCPQSNMKLTSGMARIEDLRRAGVNVCLGTDGAASNNDLNMFLEMNSAALLQKVRTMDPTALNAQAALDMATVNGAKALGWEELGCLEAGKAADLIALDLNQPNMLPLYNPVSHLAYAASGMEVCLTMVNGKILYEHGRYAAMDMDGLAREAVKVARWVKARAHKTN</sequence>
<evidence type="ECO:0000256" key="1">
    <source>
        <dbReference type="ARBA" id="ARBA00022723"/>
    </source>
</evidence>
<dbReference type="Gene3D" id="3.20.20.140">
    <property type="entry name" value="Metal-dependent hydrolases"/>
    <property type="match status" value="1"/>
</dbReference>
<evidence type="ECO:0000313" key="8">
    <source>
        <dbReference type="Proteomes" id="UP000007844"/>
    </source>
</evidence>